<proteinExistence type="predicted"/>
<reference evidence="3" key="1">
    <citation type="submission" date="2016-11" db="UniProtKB">
        <authorList>
            <consortium name="WormBaseParasite"/>
        </authorList>
    </citation>
    <scope>IDENTIFICATION</scope>
</reference>
<dbReference type="WBParaSite" id="L893_g22816.t1">
    <property type="protein sequence ID" value="L893_g22816.t1"/>
    <property type="gene ID" value="L893_g22816"/>
</dbReference>
<evidence type="ECO:0000313" key="2">
    <source>
        <dbReference type="Proteomes" id="UP000095287"/>
    </source>
</evidence>
<sequence>MRRGVKEGRLPSSGAVAKEPSSVPERLSSKGLRSLAFEAISRGPFQDPCKLGLGPTAICQLVPTLVPLTEKGQAEFGYDVTAKIRTFCVVVGKRIGLSDDFQGHDWISRYGEIICHRGLNLAPSFVALQRNAIRVGTLPDALGQS</sequence>
<accession>A0A1I7Z4N8</accession>
<evidence type="ECO:0000313" key="3">
    <source>
        <dbReference type="WBParaSite" id="L893_g22816.t1"/>
    </source>
</evidence>
<dbReference type="AlphaFoldDB" id="A0A1I7Z4N8"/>
<organism evidence="2 3">
    <name type="scientific">Steinernema glaseri</name>
    <dbReference type="NCBI Taxonomy" id="37863"/>
    <lineage>
        <taxon>Eukaryota</taxon>
        <taxon>Metazoa</taxon>
        <taxon>Ecdysozoa</taxon>
        <taxon>Nematoda</taxon>
        <taxon>Chromadorea</taxon>
        <taxon>Rhabditida</taxon>
        <taxon>Tylenchina</taxon>
        <taxon>Panagrolaimomorpha</taxon>
        <taxon>Strongyloidoidea</taxon>
        <taxon>Steinernematidae</taxon>
        <taxon>Steinernema</taxon>
    </lineage>
</organism>
<evidence type="ECO:0000256" key="1">
    <source>
        <dbReference type="SAM" id="MobiDB-lite"/>
    </source>
</evidence>
<name>A0A1I7Z4N8_9BILA</name>
<dbReference type="Proteomes" id="UP000095287">
    <property type="component" value="Unplaced"/>
</dbReference>
<feature type="region of interest" description="Disordered" evidence="1">
    <location>
        <begin position="1"/>
        <end position="27"/>
    </location>
</feature>
<keyword evidence="2" id="KW-1185">Reference proteome</keyword>
<protein>
    <submittedName>
        <fullName evidence="3">Uncharacterized protein</fullName>
    </submittedName>
</protein>